<dbReference type="AlphaFoldDB" id="A0A7L9WMN7"/>
<dbReference type="InterPro" id="IPR011576">
    <property type="entry name" value="Pyridox_Oxase_N"/>
</dbReference>
<evidence type="ECO:0000259" key="1">
    <source>
        <dbReference type="Pfam" id="PF01243"/>
    </source>
</evidence>
<name>A0A7L9WMN7_9RHOB</name>
<dbReference type="InterPro" id="IPR012349">
    <property type="entry name" value="Split_barrel_FMN-bd"/>
</dbReference>
<dbReference type="Pfam" id="PF01243">
    <property type="entry name" value="PNPOx_N"/>
    <property type="match status" value="1"/>
</dbReference>
<dbReference type="KEGG" id="pshq:F3W81_07410"/>
<dbReference type="PANTHER" id="PTHR39336:SF1">
    <property type="entry name" value="PYRIDOXAMINE PHOSPHATE OXIDASE FAMILY PROTEIN (AFU_ORTHOLOGUE AFUA_6G11440)"/>
    <property type="match status" value="1"/>
</dbReference>
<evidence type="ECO:0000313" key="3">
    <source>
        <dbReference type="Proteomes" id="UP000594118"/>
    </source>
</evidence>
<gene>
    <name evidence="2" type="ORF">F3W81_07410</name>
</gene>
<dbReference type="Gene3D" id="2.30.110.10">
    <property type="entry name" value="Electron Transport, Fmn-binding Protein, Chain A"/>
    <property type="match status" value="1"/>
</dbReference>
<proteinExistence type="predicted"/>
<feature type="domain" description="Pyridoxamine 5'-phosphate oxidase N-terminal" evidence="1">
    <location>
        <begin position="9"/>
        <end position="130"/>
    </location>
</feature>
<dbReference type="PANTHER" id="PTHR39336">
    <property type="entry name" value="PYRIDOXAMINE PHOSPHATE OXIDASE FAMILY PROTEIN (AFU_ORTHOLOGUE AFUA_6G11440)"/>
    <property type="match status" value="1"/>
</dbReference>
<dbReference type="Proteomes" id="UP000594118">
    <property type="component" value="Chromosome"/>
</dbReference>
<dbReference type="RefSeq" id="WP_193082976.1">
    <property type="nucleotide sequence ID" value="NZ_CP045201.1"/>
</dbReference>
<keyword evidence="3" id="KW-1185">Reference proteome</keyword>
<protein>
    <submittedName>
        <fullName evidence="2">Pyridoxamine 5'-phosphate oxidase family protein</fullName>
    </submittedName>
</protein>
<dbReference type="SUPFAM" id="SSF50475">
    <property type="entry name" value="FMN-binding split barrel"/>
    <property type="match status" value="1"/>
</dbReference>
<dbReference type="EMBL" id="CP045201">
    <property type="protein sequence ID" value="QOL80656.1"/>
    <property type="molecule type" value="Genomic_DNA"/>
</dbReference>
<sequence>MAKQFDQIDAAHQRFIEDQHLFFTGTAGPEGYVNVSPKGMDCLRVLGPNRILWRNMTGSGNETAGHLSQANRMTLMWCSFTTRPQILRCYGTARTIHRLDPEWAALDAHFTPAFQARQIYDVDVTLVQTSCGYAVPFMDFAGDRDTLDKWADAQGEDKIHDYWRDRNTLTMDGVPTGIVAGNLGQDA</sequence>
<reference evidence="2 3" key="1">
    <citation type="submission" date="2019-10" db="EMBL/GenBank/DDBJ databases">
        <title>Pseudopuniceibacterium sp. HQ09 islated from Antarctica.</title>
        <authorList>
            <person name="Liao L."/>
            <person name="Su S."/>
            <person name="Chen B."/>
            <person name="Yu Y."/>
        </authorList>
    </citation>
    <scope>NUCLEOTIDE SEQUENCE [LARGE SCALE GENOMIC DNA]</scope>
    <source>
        <strain evidence="2 3">HQ09</strain>
    </source>
</reference>
<evidence type="ECO:0000313" key="2">
    <source>
        <dbReference type="EMBL" id="QOL80656.1"/>
    </source>
</evidence>
<organism evidence="2 3">
    <name type="scientific">Pseudooceanicola spongiae</name>
    <dbReference type="NCBI Taxonomy" id="2613965"/>
    <lineage>
        <taxon>Bacteria</taxon>
        <taxon>Pseudomonadati</taxon>
        <taxon>Pseudomonadota</taxon>
        <taxon>Alphaproteobacteria</taxon>
        <taxon>Rhodobacterales</taxon>
        <taxon>Paracoccaceae</taxon>
        <taxon>Pseudooceanicola</taxon>
    </lineage>
</organism>
<accession>A0A7L9WMN7</accession>